<organism evidence="1 2">
    <name type="scientific">Pollutimonas bauzanensis</name>
    <dbReference type="NCBI Taxonomy" id="658167"/>
    <lineage>
        <taxon>Bacteria</taxon>
        <taxon>Pseudomonadati</taxon>
        <taxon>Pseudomonadota</taxon>
        <taxon>Betaproteobacteria</taxon>
        <taxon>Burkholderiales</taxon>
        <taxon>Alcaligenaceae</taxon>
        <taxon>Pollutimonas</taxon>
    </lineage>
</organism>
<dbReference type="OrthoDB" id="7183822at2"/>
<dbReference type="RefSeq" id="WP_143161117.1">
    <property type="nucleotide sequence ID" value="NZ_FQXE01000020.1"/>
</dbReference>
<dbReference type="InterPro" id="IPR052741">
    <property type="entry name" value="Mitochondrial_HTD2"/>
</dbReference>
<name>A0A1M5ZXW7_9BURK</name>
<evidence type="ECO:0000313" key="2">
    <source>
        <dbReference type="Proteomes" id="UP000184226"/>
    </source>
</evidence>
<dbReference type="PANTHER" id="PTHR28152">
    <property type="entry name" value="HYDROXYACYL-THIOESTER DEHYDRATASE TYPE 2, MITOCHONDRIAL"/>
    <property type="match status" value="1"/>
</dbReference>
<dbReference type="SUPFAM" id="SSF54637">
    <property type="entry name" value="Thioesterase/thiol ester dehydrase-isomerase"/>
    <property type="match status" value="2"/>
</dbReference>
<dbReference type="STRING" id="658167.SAMN04488135_12010"/>
<sequence length="294" mass="32048">MQYDMNEWIGKRQVTEDEISLTLVRRAAAMTDLDPAAFHRGNELPPHWYSMFFTPNARASEIGHDGHPRKGDFLPPVPLPRRMFVGREVEFLRPLIIGAEARKVSEIASITPKSGRSGQLVFLQVKHTIELDGEAAVVERQNVVYREATEPGAAPEASRETPGAAAPAFAWEQALTIDPVQLFRYSALTWNGHRIHYDADYARQQEGYPACVMNGALTLHLLIGAAIGQAGDKRLKRLVARLSSPLFLGDTIRLCGGPLAPAGDMLAMDACAIGPGKRSAATVQLQFSTPGSPA</sequence>
<gene>
    <name evidence="1" type="ORF">SAMN04488135_12010</name>
</gene>
<dbReference type="InterPro" id="IPR029069">
    <property type="entry name" value="HotDog_dom_sf"/>
</dbReference>
<accession>A0A1M5ZXW7</accession>
<dbReference type="PANTHER" id="PTHR28152:SF1">
    <property type="entry name" value="HYDROXYACYL-THIOESTER DEHYDRATASE TYPE 2, MITOCHONDRIAL"/>
    <property type="match status" value="1"/>
</dbReference>
<reference evidence="1 2" key="1">
    <citation type="submission" date="2016-11" db="EMBL/GenBank/DDBJ databases">
        <authorList>
            <person name="Jaros S."/>
            <person name="Januszkiewicz K."/>
            <person name="Wedrychowicz H."/>
        </authorList>
    </citation>
    <scope>NUCLEOTIDE SEQUENCE [LARGE SCALE GENOMIC DNA]</scope>
    <source>
        <strain evidence="1 2">CGMCC 1.10190</strain>
    </source>
</reference>
<dbReference type="Proteomes" id="UP000184226">
    <property type="component" value="Unassembled WGS sequence"/>
</dbReference>
<evidence type="ECO:0000313" key="1">
    <source>
        <dbReference type="EMBL" id="SHI28723.1"/>
    </source>
</evidence>
<protein>
    <submittedName>
        <fullName evidence="1">3-methylfumaryl-CoA hydratase</fullName>
    </submittedName>
</protein>
<keyword evidence="2" id="KW-1185">Reference proteome</keyword>
<proteinExistence type="predicted"/>
<dbReference type="GO" id="GO:0019171">
    <property type="term" value="F:(3R)-hydroxyacyl-[acyl-carrier-protein] dehydratase activity"/>
    <property type="evidence" value="ECO:0007669"/>
    <property type="project" value="TreeGrafter"/>
</dbReference>
<dbReference type="Gene3D" id="3.10.129.10">
    <property type="entry name" value="Hotdog Thioesterase"/>
    <property type="match status" value="1"/>
</dbReference>
<dbReference type="EMBL" id="FQXE01000020">
    <property type="protein sequence ID" value="SHI28723.1"/>
    <property type="molecule type" value="Genomic_DNA"/>
</dbReference>
<dbReference type="AlphaFoldDB" id="A0A1M5ZXW7"/>